<sequence length="1067" mass="118316">MLRFGNIAAPLLTCFATLIATLYWAEPQAVLEPTALLPVLNTVFLAFIPFFIVFISTRLFLAVGRVPLLMLGCGMLALGAGGAVSGWFIGQPNGPNITVTIYNSAALLSGLLLFASALAPLLGAKDTPAGLRLPLLLMSYLGVVLVSGGIVAAAVAGFAAPFIVQGAGPTLTGKAVLAATILFYAATAALSLKRYLKLQLELLRWYATGLALFATGLTGVLLQKSVGSPMGWAGRTAQYTGGICILIGVLSFWKSIVDTGHSIAEAFGEVSRRRISELEQMNAQLQRVIAEQQSTQKALQESRMLLANIISGTSDAIFAKDLLGRYTLFNAAAERVVGKSAAQVLGQDDSFLFSPEESATVMAYDRKVIESGVVNTYQEVVCDASGRTVTFLSTKGPLFDVTGEPSGLFGISRDITELKRAHDELDRVMQEQSIILENAPIAIFKIVDRRQVWINRKAEELFQYSKKEMELQTTRKLYPSDEAYEKLGREAYSLLAQGLPYETEQELIRKDGARLRVRYVGKAIYPPDLSKGTLWLLEDVTERRLMEEALREGERLYRNLLENVPAIIYNYSTKRGGLFYSPQVEKVFGYPLQAFYDNPMLWKESIHPDDIGVVMGVIAEVRARGQGEQHVEYRVRDRSGEWIWLHDTLVRPEVAHDDTVIFGIAQDITERKNLELKLAESELKFRNLVMNAPFLVTNVDRAGTIEFINRCSEGFDHETVIGTSSYDYIEGESKEVYRAALERTFAQRLPQRIIVSGLGDAGTSRWFETVLGPLVNGGRMESAIQVTIDITERKLAEMALEDARDELERQVEARTESLTATNARLRAEVEERMRAEGQILEHQKKMEALTQELSLTEERERERIAGELHDQVGQHLILVKLKLQWLANELSSDKEIGLAEEIDNLLSQSIQDIRSLTFQLRPPILANAGLGAAIKWLAEELRENYGLNFELVDDHTPLPFRYEVRSSIFQAVREILLNVVKHSHCSLARIRLGNDGSRMVIEITDNGTGFDPEEVARKKSRSGGFGLFNLRRKIEYLGGELRIETEMGAGTRVTIAVPPDLAGSAEG</sequence>
<evidence type="ECO:0000256" key="2">
    <source>
        <dbReference type="ARBA" id="ARBA00022777"/>
    </source>
</evidence>
<dbReference type="Proteomes" id="UP000683493">
    <property type="component" value="Chromosome"/>
</dbReference>
<evidence type="ECO:0000259" key="7">
    <source>
        <dbReference type="PROSITE" id="PS50112"/>
    </source>
</evidence>
<feature type="transmembrane region" description="Helical" evidence="5">
    <location>
        <begin position="135"/>
        <end position="163"/>
    </location>
</feature>
<dbReference type="PANTHER" id="PTHR24421">
    <property type="entry name" value="NITRATE/NITRITE SENSOR PROTEIN NARX-RELATED"/>
    <property type="match status" value="1"/>
</dbReference>
<evidence type="ECO:0000256" key="5">
    <source>
        <dbReference type="SAM" id="Phobius"/>
    </source>
</evidence>
<dbReference type="SMART" id="SM00387">
    <property type="entry name" value="HATPase_c"/>
    <property type="match status" value="1"/>
</dbReference>
<evidence type="ECO:0000256" key="4">
    <source>
        <dbReference type="SAM" id="Coils"/>
    </source>
</evidence>
<dbReference type="SMART" id="SM00086">
    <property type="entry name" value="PAC"/>
    <property type="match status" value="4"/>
</dbReference>
<dbReference type="InterPro" id="IPR013655">
    <property type="entry name" value="PAS_fold_3"/>
</dbReference>
<feature type="domain" description="PAS" evidence="7">
    <location>
        <begin position="553"/>
        <end position="625"/>
    </location>
</feature>
<dbReference type="Pfam" id="PF02518">
    <property type="entry name" value="HATPase_c"/>
    <property type="match status" value="1"/>
</dbReference>
<keyword evidence="5" id="KW-0812">Transmembrane</keyword>
<evidence type="ECO:0000313" key="10">
    <source>
        <dbReference type="Proteomes" id="UP000683493"/>
    </source>
</evidence>
<feature type="domain" description="Histidine kinase" evidence="6">
    <location>
        <begin position="968"/>
        <end position="1061"/>
    </location>
</feature>
<feature type="transmembrane region" description="Helical" evidence="5">
    <location>
        <begin position="68"/>
        <end position="89"/>
    </location>
</feature>
<dbReference type="InterPro" id="IPR011712">
    <property type="entry name" value="Sig_transdc_His_kin_sub3_dim/P"/>
</dbReference>
<keyword evidence="5" id="KW-1133">Transmembrane helix</keyword>
<keyword evidence="10" id="KW-1185">Reference proteome</keyword>
<keyword evidence="2" id="KW-0418">Kinase</keyword>
<feature type="transmembrane region" description="Helical" evidence="5">
    <location>
        <begin position="175"/>
        <end position="192"/>
    </location>
</feature>
<feature type="transmembrane region" description="Helical" evidence="5">
    <location>
        <begin position="37"/>
        <end position="61"/>
    </location>
</feature>
<evidence type="ECO:0000259" key="6">
    <source>
        <dbReference type="PROSITE" id="PS50109"/>
    </source>
</evidence>
<dbReference type="SMART" id="SM00091">
    <property type="entry name" value="PAS"/>
    <property type="match status" value="4"/>
</dbReference>
<proteinExistence type="predicted"/>
<dbReference type="Pfam" id="PF08447">
    <property type="entry name" value="PAS_3"/>
    <property type="match status" value="1"/>
</dbReference>
<reference evidence="9 10" key="1">
    <citation type="submission" date="2021-06" db="EMBL/GenBank/DDBJ databases">
        <title>Gemonas diversity in paddy soil.</title>
        <authorList>
            <person name="Liu G."/>
        </authorList>
    </citation>
    <scope>NUCLEOTIDE SEQUENCE [LARGE SCALE GENOMIC DNA]</scope>
    <source>
        <strain evidence="9 10">RG29</strain>
    </source>
</reference>
<dbReference type="Pfam" id="PF13188">
    <property type="entry name" value="PAS_8"/>
    <property type="match status" value="1"/>
</dbReference>
<evidence type="ECO:0000259" key="8">
    <source>
        <dbReference type="PROSITE" id="PS50113"/>
    </source>
</evidence>
<gene>
    <name evidence="9" type="ORF">KP005_06550</name>
</gene>
<dbReference type="PROSITE" id="PS50112">
    <property type="entry name" value="PAS"/>
    <property type="match status" value="2"/>
</dbReference>
<keyword evidence="4" id="KW-0175">Coiled coil</keyword>
<feature type="domain" description="PAC" evidence="8">
    <location>
        <begin position="747"/>
        <end position="802"/>
    </location>
</feature>
<evidence type="ECO:0000256" key="3">
    <source>
        <dbReference type="ARBA" id="ARBA00023012"/>
    </source>
</evidence>
<dbReference type="EMBL" id="CP076724">
    <property type="protein sequence ID" value="QWV98935.1"/>
    <property type="molecule type" value="Genomic_DNA"/>
</dbReference>
<feature type="domain" description="PAC" evidence="8">
    <location>
        <begin position="501"/>
        <end position="552"/>
    </location>
</feature>
<dbReference type="InterPro" id="IPR003594">
    <property type="entry name" value="HATPase_dom"/>
</dbReference>
<dbReference type="InterPro" id="IPR000700">
    <property type="entry name" value="PAS-assoc_C"/>
</dbReference>
<organism evidence="9 10">
    <name type="scientific">Geomonas diazotrophica</name>
    <dbReference type="NCBI Taxonomy" id="2843197"/>
    <lineage>
        <taxon>Bacteria</taxon>
        <taxon>Pseudomonadati</taxon>
        <taxon>Thermodesulfobacteriota</taxon>
        <taxon>Desulfuromonadia</taxon>
        <taxon>Geobacterales</taxon>
        <taxon>Geobacteraceae</taxon>
        <taxon>Geomonas</taxon>
    </lineage>
</organism>
<keyword evidence="5" id="KW-0472">Membrane</keyword>
<evidence type="ECO:0000313" key="9">
    <source>
        <dbReference type="EMBL" id="QWV98935.1"/>
    </source>
</evidence>
<dbReference type="CDD" id="cd00130">
    <property type="entry name" value="PAS"/>
    <property type="match status" value="4"/>
</dbReference>
<dbReference type="NCBIfam" id="TIGR00229">
    <property type="entry name" value="sensory_box"/>
    <property type="match status" value="4"/>
</dbReference>
<keyword evidence="1" id="KW-0808">Transferase</keyword>
<dbReference type="PROSITE" id="PS50109">
    <property type="entry name" value="HIS_KIN"/>
    <property type="match status" value="1"/>
</dbReference>
<feature type="coiled-coil region" evidence="4">
    <location>
        <begin position="275"/>
        <end position="302"/>
    </location>
</feature>
<dbReference type="Pfam" id="PF08448">
    <property type="entry name" value="PAS_4"/>
    <property type="match status" value="2"/>
</dbReference>
<evidence type="ECO:0000256" key="1">
    <source>
        <dbReference type="ARBA" id="ARBA00022679"/>
    </source>
</evidence>
<dbReference type="InterPro" id="IPR005467">
    <property type="entry name" value="His_kinase_dom"/>
</dbReference>
<feature type="domain" description="PAC" evidence="8">
    <location>
        <begin position="375"/>
        <end position="427"/>
    </location>
</feature>
<feature type="coiled-coil region" evidence="4">
    <location>
        <begin position="664"/>
        <end position="691"/>
    </location>
</feature>
<dbReference type="InterPro" id="IPR001610">
    <property type="entry name" value="PAC"/>
</dbReference>
<feature type="domain" description="PAS" evidence="7">
    <location>
        <begin position="302"/>
        <end position="372"/>
    </location>
</feature>
<name>A0ABX8JKM9_9BACT</name>
<dbReference type="InterPro" id="IPR000014">
    <property type="entry name" value="PAS"/>
</dbReference>
<dbReference type="Pfam" id="PF07730">
    <property type="entry name" value="HisKA_3"/>
    <property type="match status" value="1"/>
</dbReference>
<feature type="domain" description="PAC" evidence="8">
    <location>
        <begin position="629"/>
        <end position="680"/>
    </location>
</feature>
<dbReference type="PANTHER" id="PTHR24421:SF58">
    <property type="entry name" value="SIGNAL TRANSDUCTION HISTIDINE-PROTEIN KINASE_PHOSPHATASE UHPB"/>
    <property type="match status" value="1"/>
</dbReference>
<dbReference type="InterPro" id="IPR050482">
    <property type="entry name" value="Sensor_HK_TwoCompSys"/>
</dbReference>
<feature type="transmembrane region" description="Helical" evidence="5">
    <location>
        <begin position="7"/>
        <end position="25"/>
    </location>
</feature>
<feature type="coiled-coil region" evidence="4">
    <location>
        <begin position="793"/>
        <end position="859"/>
    </location>
</feature>
<keyword evidence="3" id="KW-0902">Two-component regulatory system</keyword>
<accession>A0ABX8JKM9</accession>
<feature type="transmembrane region" description="Helical" evidence="5">
    <location>
        <begin position="101"/>
        <end position="123"/>
    </location>
</feature>
<protein>
    <submittedName>
        <fullName evidence="9">PAS domain S-box protein</fullName>
    </submittedName>
</protein>
<dbReference type="CDD" id="cd16917">
    <property type="entry name" value="HATPase_UhpB-NarQ-NarX-like"/>
    <property type="match status" value="1"/>
</dbReference>
<dbReference type="PROSITE" id="PS50113">
    <property type="entry name" value="PAC"/>
    <property type="match status" value="4"/>
</dbReference>
<dbReference type="InterPro" id="IPR013656">
    <property type="entry name" value="PAS_4"/>
</dbReference>
<feature type="transmembrane region" description="Helical" evidence="5">
    <location>
        <begin position="204"/>
        <end position="222"/>
    </location>
</feature>